<dbReference type="InterPro" id="IPR020476">
    <property type="entry name" value="Nudix_hydrolase"/>
</dbReference>
<dbReference type="PRINTS" id="PR00502">
    <property type="entry name" value="NUDIXFAMILY"/>
</dbReference>
<dbReference type="PANTHER" id="PTHR43046:SF16">
    <property type="entry name" value="ADP-RIBOSE PYROPHOSPHATASE YJHB-RELATED"/>
    <property type="match status" value="1"/>
</dbReference>
<protein>
    <submittedName>
        <fullName evidence="4">NUDIX domain-containing protein</fullName>
    </submittedName>
</protein>
<dbReference type="Pfam" id="PF00293">
    <property type="entry name" value="NUDIX"/>
    <property type="match status" value="1"/>
</dbReference>
<dbReference type="InterPro" id="IPR015797">
    <property type="entry name" value="NUDIX_hydrolase-like_dom_sf"/>
</dbReference>
<reference evidence="4 5" key="1">
    <citation type="submission" date="2024-04" db="EMBL/GenBank/DDBJ databases">
        <title>Defined microbial consortia suppress multidrug-resistant proinflammatory Enterobacteriaceae via ecological control.</title>
        <authorList>
            <person name="Furuichi M."/>
            <person name="Kawaguchi T."/>
            <person name="Pust M."/>
            <person name="Yasuma K."/>
            <person name="Plichta D."/>
            <person name="Hasegawa N."/>
            <person name="Ohya T."/>
            <person name="Bhattarai S."/>
            <person name="Sasajima S."/>
            <person name="Aoto Y."/>
            <person name="Tuganbaev T."/>
            <person name="Yaginuma M."/>
            <person name="Ueda M."/>
            <person name="Okahashi N."/>
            <person name="Amafuji K."/>
            <person name="Kiridooshi Y."/>
            <person name="Sugita K."/>
            <person name="Strazar M."/>
            <person name="Skelly A."/>
            <person name="Suda W."/>
            <person name="Hattori M."/>
            <person name="Nakamoto N."/>
            <person name="Caballero S."/>
            <person name="Norman J."/>
            <person name="Olle B."/>
            <person name="Tanoue T."/>
            <person name="Arita M."/>
            <person name="Bucci V."/>
            <person name="Atarashi K."/>
            <person name="Xavier R."/>
            <person name="Honda K."/>
        </authorList>
    </citation>
    <scope>NUCLEOTIDE SEQUENCE [LARGE SCALE GENOMIC DNA]</scope>
    <source>
        <strain evidence="5">k34-0107-D12</strain>
    </source>
</reference>
<dbReference type="RefSeq" id="WP_227210629.1">
    <property type="nucleotide sequence ID" value="NZ_BAABZQ010000001.1"/>
</dbReference>
<dbReference type="Gene3D" id="3.90.79.10">
    <property type="entry name" value="Nucleoside Triphosphate Pyrophosphohydrolase"/>
    <property type="match status" value="1"/>
</dbReference>
<name>A0ABQ0BYN5_9FIRM</name>
<dbReference type="CDD" id="cd04665">
    <property type="entry name" value="NUDIX_RppH"/>
    <property type="match status" value="1"/>
</dbReference>
<dbReference type="Proteomes" id="UP001600941">
    <property type="component" value="Unassembled WGS sequence"/>
</dbReference>
<evidence type="ECO:0000259" key="3">
    <source>
        <dbReference type="PROSITE" id="PS51462"/>
    </source>
</evidence>
<feature type="domain" description="Nudix hydrolase" evidence="3">
    <location>
        <begin position="12"/>
        <end position="144"/>
    </location>
</feature>
<comment type="cofactor">
    <cofactor evidence="1">
        <name>Mg(2+)</name>
        <dbReference type="ChEBI" id="CHEBI:18420"/>
    </cofactor>
</comment>
<dbReference type="SUPFAM" id="SSF55811">
    <property type="entry name" value="Nudix"/>
    <property type="match status" value="1"/>
</dbReference>
<dbReference type="EMBL" id="BAABZQ010000001">
    <property type="protein sequence ID" value="GAA6501657.1"/>
    <property type="molecule type" value="Genomic_DNA"/>
</dbReference>
<keyword evidence="5" id="KW-1185">Reference proteome</keyword>
<accession>A0ABQ0BYN5</accession>
<dbReference type="InterPro" id="IPR000086">
    <property type="entry name" value="NUDIX_hydrolase_dom"/>
</dbReference>
<dbReference type="PANTHER" id="PTHR43046">
    <property type="entry name" value="GDP-MANNOSE MANNOSYL HYDROLASE"/>
    <property type="match status" value="1"/>
</dbReference>
<evidence type="ECO:0000256" key="1">
    <source>
        <dbReference type="ARBA" id="ARBA00001946"/>
    </source>
</evidence>
<comment type="caution">
    <text evidence="4">The sequence shown here is derived from an EMBL/GenBank/DDBJ whole genome shotgun (WGS) entry which is preliminary data.</text>
</comment>
<keyword evidence="2" id="KW-0378">Hydrolase</keyword>
<proteinExistence type="predicted"/>
<organism evidence="4 5">
    <name type="scientific">Blautia parvula</name>
    <dbReference type="NCBI Taxonomy" id="2877527"/>
    <lineage>
        <taxon>Bacteria</taxon>
        <taxon>Bacillati</taxon>
        <taxon>Bacillota</taxon>
        <taxon>Clostridia</taxon>
        <taxon>Lachnospirales</taxon>
        <taxon>Lachnospiraceae</taxon>
        <taxon>Blautia</taxon>
    </lineage>
</organism>
<sequence length="151" mass="17304">MLEVKFYSEAEDRLLKFAVIYAVAGEKMVLVKHRERRTYEIPGSHREPGETIEETAARELKEETGAETFTLKPVSVYSVTGRNRVNDTGEETYGMLFYAEITSFGKIESEIERIGFFDSLPEALTYPEIQPKLAERVRAERVGKEKEAYVL</sequence>
<dbReference type="InterPro" id="IPR014078">
    <property type="entry name" value="Nudix_YtkD"/>
</dbReference>
<gene>
    <name evidence="4" type="ORF">K340107D12_44730</name>
</gene>
<evidence type="ECO:0000313" key="4">
    <source>
        <dbReference type="EMBL" id="GAA6501657.1"/>
    </source>
</evidence>
<evidence type="ECO:0000256" key="2">
    <source>
        <dbReference type="ARBA" id="ARBA00022801"/>
    </source>
</evidence>
<evidence type="ECO:0000313" key="5">
    <source>
        <dbReference type="Proteomes" id="UP001600941"/>
    </source>
</evidence>
<dbReference type="PROSITE" id="PS51462">
    <property type="entry name" value="NUDIX"/>
    <property type="match status" value="1"/>
</dbReference>